<organism evidence="2 3">
    <name type="scientific">Cynoglossus semilaevis</name>
    <name type="common">Tongue sole</name>
    <dbReference type="NCBI Taxonomy" id="244447"/>
    <lineage>
        <taxon>Eukaryota</taxon>
        <taxon>Metazoa</taxon>
        <taxon>Chordata</taxon>
        <taxon>Craniata</taxon>
        <taxon>Vertebrata</taxon>
        <taxon>Euteleostomi</taxon>
        <taxon>Actinopterygii</taxon>
        <taxon>Neopterygii</taxon>
        <taxon>Teleostei</taxon>
        <taxon>Neoteleostei</taxon>
        <taxon>Acanthomorphata</taxon>
        <taxon>Carangaria</taxon>
        <taxon>Pleuronectiformes</taxon>
        <taxon>Pleuronectoidei</taxon>
        <taxon>Cynoglossidae</taxon>
        <taxon>Cynoglossinae</taxon>
        <taxon>Cynoglossus</taxon>
    </lineage>
</organism>
<feature type="region of interest" description="Disordered" evidence="1">
    <location>
        <begin position="31"/>
        <end position="51"/>
    </location>
</feature>
<sequence>MKIIENHYPNICPAPPSCTSLPLLTFSHCSSVGTLSSPTPSSDPHRTQDPSDFVHSNRCSLQPPAHLLQFHLACSIKFHWHVCTDHTLNFWPQLSWPCFPSVFCAFWTRLT</sequence>
<dbReference type="InParanoid" id="A0A3P8WND5"/>
<protein>
    <submittedName>
        <fullName evidence="2">Uncharacterized protein</fullName>
    </submittedName>
</protein>
<feature type="compositionally biased region" description="Polar residues" evidence="1">
    <location>
        <begin position="31"/>
        <end position="42"/>
    </location>
</feature>
<reference evidence="2" key="3">
    <citation type="submission" date="2025-09" db="UniProtKB">
        <authorList>
            <consortium name="Ensembl"/>
        </authorList>
    </citation>
    <scope>IDENTIFICATION</scope>
</reference>
<dbReference type="Ensembl" id="ENSCSET00000027389.1">
    <property type="protein sequence ID" value="ENSCSEP00000027026.1"/>
    <property type="gene ID" value="ENSCSEG00000017268.1"/>
</dbReference>
<name>A0A3P8WND5_CYNSE</name>
<evidence type="ECO:0000313" key="2">
    <source>
        <dbReference type="Ensembl" id="ENSCSEP00000027026.1"/>
    </source>
</evidence>
<keyword evidence="3" id="KW-1185">Reference proteome</keyword>
<dbReference type="Proteomes" id="UP000265120">
    <property type="component" value="Chromosome W"/>
</dbReference>
<reference evidence="2 3" key="1">
    <citation type="journal article" date="2014" name="Nat. Genet.">
        <title>Whole-genome sequence of a flatfish provides insights into ZW sex chromosome evolution and adaptation to a benthic lifestyle.</title>
        <authorList>
            <person name="Chen S."/>
            <person name="Zhang G."/>
            <person name="Shao C."/>
            <person name="Huang Q."/>
            <person name="Liu G."/>
            <person name="Zhang P."/>
            <person name="Song W."/>
            <person name="An N."/>
            <person name="Chalopin D."/>
            <person name="Volff J.N."/>
            <person name="Hong Y."/>
            <person name="Li Q."/>
            <person name="Sha Z."/>
            <person name="Zhou H."/>
            <person name="Xie M."/>
            <person name="Yu Q."/>
            <person name="Liu Y."/>
            <person name="Xiang H."/>
            <person name="Wang N."/>
            <person name="Wu K."/>
            <person name="Yang C."/>
            <person name="Zhou Q."/>
            <person name="Liao X."/>
            <person name="Yang L."/>
            <person name="Hu Q."/>
            <person name="Zhang J."/>
            <person name="Meng L."/>
            <person name="Jin L."/>
            <person name="Tian Y."/>
            <person name="Lian J."/>
            <person name="Yang J."/>
            <person name="Miao G."/>
            <person name="Liu S."/>
            <person name="Liang Z."/>
            <person name="Yan F."/>
            <person name="Li Y."/>
            <person name="Sun B."/>
            <person name="Zhang H."/>
            <person name="Zhang J."/>
            <person name="Zhu Y."/>
            <person name="Du M."/>
            <person name="Zhao Y."/>
            <person name="Schartl M."/>
            <person name="Tang Q."/>
            <person name="Wang J."/>
        </authorList>
    </citation>
    <scope>NUCLEOTIDE SEQUENCE</scope>
</reference>
<evidence type="ECO:0000313" key="3">
    <source>
        <dbReference type="Proteomes" id="UP000265120"/>
    </source>
</evidence>
<accession>A0A3P8WND5</accession>
<evidence type="ECO:0000256" key="1">
    <source>
        <dbReference type="SAM" id="MobiDB-lite"/>
    </source>
</evidence>
<proteinExistence type="predicted"/>
<reference evidence="2" key="2">
    <citation type="submission" date="2025-08" db="UniProtKB">
        <authorList>
            <consortium name="Ensembl"/>
        </authorList>
    </citation>
    <scope>IDENTIFICATION</scope>
</reference>
<dbReference type="AlphaFoldDB" id="A0A3P8WND5"/>